<keyword evidence="6" id="KW-1185">Reference proteome</keyword>
<protein>
    <recommendedName>
        <fullName evidence="4">Pectinesterase inhibitor domain-containing protein</fullName>
    </recommendedName>
</protein>
<keyword evidence="2" id="KW-1015">Disulfide bond</keyword>
<dbReference type="EMBL" id="CAXHTB010000026">
    <property type="protein sequence ID" value="CAL0334506.1"/>
    <property type="molecule type" value="Genomic_DNA"/>
</dbReference>
<dbReference type="Gene3D" id="1.20.140.40">
    <property type="entry name" value="Invertase/pectin methylesterase inhibitor family protein"/>
    <property type="match status" value="1"/>
</dbReference>
<evidence type="ECO:0000313" key="5">
    <source>
        <dbReference type="EMBL" id="CAL0334506.1"/>
    </source>
</evidence>
<keyword evidence="1" id="KW-0732">Signal</keyword>
<organism evidence="5 6">
    <name type="scientific">Lupinus luteus</name>
    <name type="common">European yellow lupine</name>
    <dbReference type="NCBI Taxonomy" id="3873"/>
    <lineage>
        <taxon>Eukaryota</taxon>
        <taxon>Viridiplantae</taxon>
        <taxon>Streptophyta</taxon>
        <taxon>Embryophyta</taxon>
        <taxon>Tracheophyta</taxon>
        <taxon>Spermatophyta</taxon>
        <taxon>Magnoliopsida</taxon>
        <taxon>eudicotyledons</taxon>
        <taxon>Gunneridae</taxon>
        <taxon>Pentapetalae</taxon>
        <taxon>rosids</taxon>
        <taxon>fabids</taxon>
        <taxon>Fabales</taxon>
        <taxon>Fabaceae</taxon>
        <taxon>Papilionoideae</taxon>
        <taxon>50 kb inversion clade</taxon>
        <taxon>genistoids sensu lato</taxon>
        <taxon>core genistoids</taxon>
        <taxon>Genisteae</taxon>
        <taxon>Lupinus</taxon>
    </lineage>
</organism>
<dbReference type="Pfam" id="PF04043">
    <property type="entry name" value="PMEI"/>
    <property type="match status" value="1"/>
</dbReference>
<gene>
    <name evidence="5" type="ORF">LLUT_LOCUS35566</name>
</gene>
<dbReference type="PANTHER" id="PTHR36710:SF21">
    <property type="entry name" value="PECTINESTERASE INHIBITOR DOMAIN-CONTAINING PROTEIN"/>
    <property type="match status" value="1"/>
</dbReference>
<reference evidence="5 6" key="1">
    <citation type="submission" date="2024-03" db="EMBL/GenBank/DDBJ databases">
        <authorList>
            <person name="Martinez-Hernandez J."/>
        </authorList>
    </citation>
    <scope>NUCLEOTIDE SEQUENCE [LARGE SCALE GENOMIC DNA]</scope>
</reference>
<dbReference type="InterPro" id="IPR035513">
    <property type="entry name" value="Invertase/methylesterase_inhib"/>
</dbReference>
<evidence type="ECO:0000256" key="1">
    <source>
        <dbReference type="ARBA" id="ARBA00022729"/>
    </source>
</evidence>
<feature type="domain" description="Pectinesterase inhibitor" evidence="4">
    <location>
        <begin position="65"/>
        <end position="198"/>
    </location>
</feature>
<dbReference type="AlphaFoldDB" id="A0AAV1YKE3"/>
<accession>A0AAV1YKE3</accession>
<evidence type="ECO:0000313" key="6">
    <source>
        <dbReference type="Proteomes" id="UP001497480"/>
    </source>
</evidence>
<comment type="caution">
    <text evidence="5">The sequence shown here is derived from an EMBL/GenBank/DDBJ whole genome shotgun (WGS) entry which is preliminary data.</text>
</comment>
<proteinExistence type="inferred from homology"/>
<dbReference type="InterPro" id="IPR006501">
    <property type="entry name" value="Pectinesterase_inhib_dom"/>
</dbReference>
<sequence>MHTFPIRNPSAFSSFSYSSLHNKIFPSEENKGRKKTMGFTKNILLIVSISSFLLLHTNATRVPAPLQDGVTKLCSTTTDPILCVNTILPQMHGDFNAYKALEVEILAAKNQVVKSVTVIDNLIKNPSTTKETKESLTICKDQYGSMIDSINEAIAAVEKRNAWEANAKFSAFEPELPPASLKNEEAALQTVGGNVLDISKGLEDIEMSKKGSLKDAATTKITSPPSKCLNVVGTCNE</sequence>
<evidence type="ECO:0000256" key="3">
    <source>
        <dbReference type="ARBA" id="ARBA00038471"/>
    </source>
</evidence>
<dbReference type="SMART" id="SM00856">
    <property type="entry name" value="PMEI"/>
    <property type="match status" value="1"/>
</dbReference>
<dbReference type="Proteomes" id="UP001497480">
    <property type="component" value="Unassembled WGS sequence"/>
</dbReference>
<dbReference type="CDD" id="cd15800">
    <property type="entry name" value="PMEI-like_2"/>
    <property type="match status" value="1"/>
</dbReference>
<name>A0AAV1YKE3_LUPLU</name>
<dbReference type="GO" id="GO:0004857">
    <property type="term" value="F:enzyme inhibitor activity"/>
    <property type="evidence" value="ECO:0007669"/>
    <property type="project" value="InterPro"/>
</dbReference>
<comment type="similarity">
    <text evidence="3">Belongs to the PMEI family.</text>
</comment>
<dbReference type="PANTHER" id="PTHR36710">
    <property type="entry name" value="PECTINESTERASE INHIBITOR-LIKE"/>
    <property type="match status" value="1"/>
</dbReference>
<evidence type="ECO:0000256" key="2">
    <source>
        <dbReference type="ARBA" id="ARBA00023157"/>
    </source>
</evidence>
<dbReference type="InterPro" id="IPR052421">
    <property type="entry name" value="PCW_Enzyme_Inhibitor"/>
</dbReference>
<evidence type="ECO:0000259" key="4">
    <source>
        <dbReference type="SMART" id="SM00856"/>
    </source>
</evidence>
<dbReference type="SUPFAM" id="SSF101148">
    <property type="entry name" value="Plant invertase/pectin methylesterase inhibitor"/>
    <property type="match status" value="1"/>
</dbReference>
<dbReference type="NCBIfam" id="TIGR01614">
    <property type="entry name" value="PME_inhib"/>
    <property type="match status" value="1"/>
</dbReference>